<evidence type="ECO:0000256" key="9">
    <source>
        <dbReference type="ARBA" id="ARBA00032092"/>
    </source>
</evidence>
<proteinExistence type="inferred from homology"/>
<evidence type="ECO:0000256" key="5">
    <source>
        <dbReference type="ARBA" id="ARBA00022741"/>
    </source>
</evidence>
<reference evidence="11" key="2">
    <citation type="journal article" date="2021" name="Microbiome">
        <title>Successional dynamics and alternative stable states in a saline activated sludge microbial community over 9 years.</title>
        <authorList>
            <person name="Wang Y."/>
            <person name="Ye J."/>
            <person name="Ju F."/>
            <person name="Liu L."/>
            <person name="Boyd J.A."/>
            <person name="Deng Y."/>
            <person name="Parks D.H."/>
            <person name="Jiang X."/>
            <person name="Yin X."/>
            <person name="Woodcroft B.J."/>
            <person name="Tyson G.W."/>
            <person name="Hugenholtz P."/>
            <person name="Polz M.F."/>
            <person name="Zhang T."/>
        </authorList>
    </citation>
    <scope>NUCLEOTIDE SEQUENCE</scope>
    <source>
        <strain evidence="11">HKST-UBA13</strain>
    </source>
</reference>
<dbReference type="PANTHER" id="PTHR42833:SF4">
    <property type="entry name" value="URIDYLATE KINASE PUMPKIN, CHLOROPLASTIC"/>
    <property type="match status" value="1"/>
</dbReference>
<dbReference type="GO" id="GO:0005524">
    <property type="term" value="F:ATP binding"/>
    <property type="evidence" value="ECO:0007669"/>
    <property type="project" value="UniProtKB-KW"/>
</dbReference>
<evidence type="ECO:0000256" key="7">
    <source>
        <dbReference type="ARBA" id="ARBA00022840"/>
    </source>
</evidence>
<name>A0A955IAA5_9BACT</name>
<dbReference type="AlphaFoldDB" id="A0A955IAA5"/>
<accession>A0A955IAA5</accession>
<comment type="pathway">
    <text evidence="1">Pyrimidine metabolism; CTP biosynthesis via de novo pathway; UDP from UMP (UMPK route): step 1/1.</text>
</comment>
<evidence type="ECO:0000256" key="6">
    <source>
        <dbReference type="ARBA" id="ARBA00022777"/>
    </source>
</evidence>
<comment type="similarity">
    <text evidence="2">Belongs to the UMP kinase family.</text>
</comment>
<organism evidence="11 12">
    <name type="scientific">Candidatus Dojkabacteria bacterium</name>
    <dbReference type="NCBI Taxonomy" id="2099670"/>
    <lineage>
        <taxon>Bacteria</taxon>
        <taxon>Candidatus Dojkabacteria</taxon>
    </lineage>
</organism>
<evidence type="ECO:0000313" key="12">
    <source>
        <dbReference type="Proteomes" id="UP000775877"/>
    </source>
</evidence>
<comment type="caution">
    <text evidence="11">The sequence shown here is derived from an EMBL/GenBank/DDBJ whole genome shotgun (WGS) entry which is preliminary data.</text>
</comment>
<gene>
    <name evidence="11" type="ORF">KC678_00230</name>
</gene>
<dbReference type="InterPro" id="IPR036393">
    <property type="entry name" value="AceGlu_kinase-like_sf"/>
</dbReference>
<dbReference type="EMBL" id="JAGQLJ010000004">
    <property type="protein sequence ID" value="MCA9380676.1"/>
    <property type="molecule type" value="Genomic_DNA"/>
</dbReference>
<dbReference type="Gene3D" id="3.40.1160.10">
    <property type="entry name" value="Acetylglutamate kinase-like"/>
    <property type="match status" value="1"/>
</dbReference>
<dbReference type="GO" id="GO:0033862">
    <property type="term" value="F:UMP kinase activity"/>
    <property type="evidence" value="ECO:0007669"/>
    <property type="project" value="UniProtKB-EC"/>
</dbReference>
<keyword evidence="5" id="KW-0547">Nucleotide-binding</keyword>
<dbReference type="GO" id="GO:0006225">
    <property type="term" value="P:UDP biosynthetic process"/>
    <property type="evidence" value="ECO:0007669"/>
    <property type="project" value="TreeGrafter"/>
</dbReference>
<evidence type="ECO:0000313" key="11">
    <source>
        <dbReference type="EMBL" id="MCA9380676.1"/>
    </source>
</evidence>
<protein>
    <recommendedName>
        <fullName evidence="3">UMP kinase</fullName>
        <ecNumber evidence="3">2.7.4.22</ecNumber>
    </recommendedName>
    <alternativeName>
        <fullName evidence="9">Uridine monophosphate kinase</fullName>
    </alternativeName>
</protein>
<keyword evidence="7" id="KW-0067">ATP-binding</keyword>
<feature type="domain" description="Aspartate/glutamate/uridylate kinase" evidence="10">
    <location>
        <begin position="4"/>
        <end position="210"/>
    </location>
</feature>
<dbReference type="Pfam" id="PF00696">
    <property type="entry name" value="AA_kinase"/>
    <property type="match status" value="1"/>
</dbReference>
<reference evidence="11" key="1">
    <citation type="submission" date="2020-04" db="EMBL/GenBank/DDBJ databases">
        <authorList>
            <person name="Zhang T."/>
        </authorList>
    </citation>
    <scope>NUCLEOTIDE SEQUENCE</scope>
    <source>
        <strain evidence="11">HKST-UBA13</strain>
    </source>
</reference>
<evidence type="ECO:0000256" key="3">
    <source>
        <dbReference type="ARBA" id="ARBA00012899"/>
    </source>
</evidence>
<keyword evidence="4" id="KW-0808">Transferase</keyword>
<dbReference type="SUPFAM" id="SSF53633">
    <property type="entry name" value="Carbamate kinase-like"/>
    <property type="match status" value="1"/>
</dbReference>
<dbReference type="InterPro" id="IPR001048">
    <property type="entry name" value="Asp/Glu/Uridylate_kinase"/>
</dbReference>
<keyword evidence="6" id="KW-0418">Kinase</keyword>
<evidence type="ECO:0000259" key="10">
    <source>
        <dbReference type="Pfam" id="PF00696"/>
    </source>
</evidence>
<evidence type="ECO:0000256" key="8">
    <source>
        <dbReference type="ARBA" id="ARBA00022975"/>
    </source>
</evidence>
<evidence type="ECO:0000256" key="2">
    <source>
        <dbReference type="ARBA" id="ARBA00007614"/>
    </source>
</evidence>
<evidence type="ECO:0000256" key="4">
    <source>
        <dbReference type="ARBA" id="ARBA00022679"/>
    </source>
</evidence>
<dbReference type="Proteomes" id="UP000775877">
    <property type="component" value="Unassembled WGS sequence"/>
</dbReference>
<evidence type="ECO:0000256" key="1">
    <source>
        <dbReference type="ARBA" id="ARBA00004791"/>
    </source>
</evidence>
<dbReference type="EC" id="2.7.4.22" evidence="3"/>
<sequence length="233" mass="25994">MKEIVVLKIGGSILSPSFDNIFDFSYAKQLKESLLTFSENNQFILITGGGHLARKYMALAKENGANEREIDWAGTSSNNHNAVMLRVAFGNSAYDKALTYDHIENNSLKEFDEEFLMVGANEPGHSGDYDTVVMANNYNTDRIYILKDVDGVYPVDPDNNPNAELIKDVSWEDYKKILGTDEFTPKMAVPFDPIATELASKSNIKCIVLNGRKLDNLVKAIRGEEFIGTTIHT</sequence>
<keyword evidence="8" id="KW-0665">Pyrimidine biosynthesis</keyword>
<dbReference type="PANTHER" id="PTHR42833">
    <property type="entry name" value="URIDYLATE KINASE"/>
    <property type="match status" value="1"/>
</dbReference>